<proteinExistence type="predicted"/>
<name>A0A0E9QNM7_ANGAN</name>
<accession>A0A0E9QNM7</accession>
<sequence length="33" mass="3931">MNTIQNGKLLWIRASDKCLKCNQKDVYYNVKLE</sequence>
<protein>
    <submittedName>
        <fullName evidence="1">Uncharacterized protein</fullName>
    </submittedName>
</protein>
<organism evidence="1">
    <name type="scientific">Anguilla anguilla</name>
    <name type="common">European freshwater eel</name>
    <name type="synonym">Muraena anguilla</name>
    <dbReference type="NCBI Taxonomy" id="7936"/>
    <lineage>
        <taxon>Eukaryota</taxon>
        <taxon>Metazoa</taxon>
        <taxon>Chordata</taxon>
        <taxon>Craniata</taxon>
        <taxon>Vertebrata</taxon>
        <taxon>Euteleostomi</taxon>
        <taxon>Actinopterygii</taxon>
        <taxon>Neopterygii</taxon>
        <taxon>Teleostei</taxon>
        <taxon>Anguilliformes</taxon>
        <taxon>Anguillidae</taxon>
        <taxon>Anguilla</taxon>
    </lineage>
</organism>
<dbReference type="EMBL" id="GBXM01090894">
    <property type="protein sequence ID" value="JAH17683.1"/>
    <property type="molecule type" value="Transcribed_RNA"/>
</dbReference>
<reference evidence="1" key="2">
    <citation type="journal article" date="2015" name="Fish Shellfish Immunol.">
        <title>Early steps in the European eel (Anguilla anguilla)-Vibrio vulnificus interaction in the gills: Role of the RtxA13 toxin.</title>
        <authorList>
            <person name="Callol A."/>
            <person name="Pajuelo D."/>
            <person name="Ebbesson L."/>
            <person name="Teles M."/>
            <person name="MacKenzie S."/>
            <person name="Amaro C."/>
        </authorList>
    </citation>
    <scope>NUCLEOTIDE SEQUENCE</scope>
</reference>
<reference evidence="1" key="1">
    <citation type="submission" date="2014-11" db="EMBL/GenBank/DDBJ databases">
        <authorList>
            <person name="Amaro Gonzalez C."/>
        </authorList>
    </citation>
    <scope>NUCLEOTIDE SEQUENCE</scope>
</reference>
<evidence type="ECO:0000313" key="1">
    <source>
        <dbReference type="EMBL" id="JAH17683.1"/>
    </source>
</evidence>
<dbReference type="AlphaFoldDB" id="A0A0E9QNM7"/>